<accession>A0A8J4TQC4</accession>
<evidence type="ECO:0000256" key="2">
    <source>
        <dbReference type="ARBA" id="ARBA00022448"/>
    </source>
</evidence>
<proteinExistence type="inferred from homology"/>
<reference evidence="12" key="1">
    <citation type="submission" date="2019-05" db="EMBL/GenBank/DDBJ databases">
        <title>Annotation for the trematode Paragonimus heterotremus.</title>
        <authorList>
            <person name="Choi Y.-J."/>
        </authorList>
    </citation>
    <scope>NUCLEOTIDE SEQUENCE</scope>
    <source>
        <strain evidence="12">LC</strain>
    </source>
</reference>
<keyword evidence="7 8" id="KW-0407">Ion channel</keyword>
<comment type="caution">
    <text evidence="12">The sequence shown here is derived from an EMBL/GenBank/DDBJ whole genome shotgun (WGS) entry which is preliminary data.</text>
</comment>
<evidence type="ECO:0000313" key="12">
    <source>
        <dbReference type="EMBL" id="KAF5406321.1"/>
    </source>
</evidence>
<dbReference type="EMBL" id="LUCH01000035">
    <property type="protein sequence ID" value="KAF5406321.1"/>
    <property type="molecule type" value="Genomic_DNA"/>
</dbReference>
<dbReference type="InterPro" id="IPR013099">
    <property type="entry name" value="K_chnl_dom"/>
</dbReference>
<keyword evidence="4 10" id="KW-1133">Transmembrane helix</keyword>
<dbReference type="Gene3D" id="1.10.287.70">
    <property type="match status" value="2"/>
</dbReference>
<protein>
    <recommendedName>
        <fullName evidence="11">Potassium channel domain-containing protein</fullName>
    </recommendedName>
</protein>
<keyword evidence="3 8" id="KW-0812">Transmembrane</keyword>
<keyword evidence="5 8" id="KW-0406">Ion transport</keyword>
<dbReference type="Pfam" id="PF07885">
    <property type="entry name" value="Ion_trans_2"/>
    <property type="match status" value="2"/>
</dbReference>
<evidence type="ECO:0000256" key="8">
    <source>
        <dbReference type="RuleBase" id="RU003857"/>
    </source>
</evidence>
<feature type="transmembrane region" description="Helical" evidence="10">
    <location>
        <begin position="674"/>
        <end position="697"/>
    </location>
</feature>
<dbReference type="PANTHER" id="PTHR11003">
    <property type="entry name" value="POTASSIUM CHANNEL, SUBFAMILY K"/>
    <property type="match status" value="1"/>
</dbReference>
<dbReference type="PRINTS" id="PR01333">
    <property type="entry name" value="2POREKCHANEL"/>
</dbReference>
<dbReference type="AlphaFoldDB" id="A0A8J4TQC4"/>
<dbReference type="GO" id="GO:0005886">
    <property type="term" value="C:plasma membrane"/>
    <property type="evidence" value="ECO:0007669"/>
    <property type="project" value="TreeGrafter"/>
</dbReference>
<dbReference type="GO" id="GO:0015271">
    <property type="term" value="F:outward rectifier potassium channel activity"/>
    <property type="evidence" value="ECO:0007669"/>
    <property type="project" value="TreeGrafter"/>
</dbReference>
<sequence length="777" mass="87014">MDGDFSYPGLPKNSVESKSSLPTIHQHDGQQCNNSASVAPDFITSSSSQHITLSHRDTLVNYGRIPLVLFFLAYIIIVFLAGFCFHKLELPTEQLERSRLHAAQIVFLKTHHCVTAKELYLFVQYIIQLSRTGIQASEIKNFSQYDSIEIPSDSFKHFNSPWFYEAGAAIADIAREELQEEERWTGNWNLDQAIFFSMTVITTIGYGKVSPVTTGGKIFCIVLACFGIPITLVLSSVLVSMCLSPIRKCRDRFAQRYCQSRFGYTDWNLSCPACYRASNQTANPTVGQHQTSLVHMEGHGLVHTNARHSYRIPNHTVHFDAMADERMNDRHRHTTPWACRPRVVRDVETQVTLLPHGATISAVTPATTVAENEMLPEVWIHDFHPAWSNTMQYHLKHTSPDYASLKVSHTKMGCKTSRSNSCPNVKDISSSNKFLGSRLPERLAASCSPITNMAIGPLEKLSSLLPSSLDNFDRNFPESPNHHTRKINNHNWLFGNFHTSNNQTMNGVICCSEKAPEKVVGSQHQVVQNAESHYTESINAEFSDRHRHSLLTIASPSVLAEASFLAFLHFIVSRCDTALIKGLPVANFRLEGRKNCLFKARLAHFFLVALVIVLSIIILPAIVFHQMEVGWSFLDAIYFCVISMTTVGLGDLVPSGSDSTDEHRSDLLLYITRVYTILTTIYLLFGTTLVLLVSRVFEEVLIHELDPVWTGQGSTLLHKHTLGSISSEAAFGTPAPTNQPPYSVLASLQREGQRAEKTVRSTNQRHNLVNIPPLLRS</sequence>
<feature type="transmembrane region" description="Helical" evidence="10">
    <location>
        <begin position="65"/>
        <end position="85"/>
    </location>
</feature>
<dbReference type="SUPFAM" id="SSF81324">
    <property type="entry name" value="Voltage-gated potassium channels"/>
    <property type="match status" value="2"/>
</dbReference>
<feature type="compositionally biased region" description="Polar residues" evidence="9">
    <location>
        <begin position="14"/>
        <end position="26"/>
    </location>
</feature>
<dbReference type="PANTHER" id="PTHR11003:SF249">
    <property type="entry name" value="TWO PORE POTASSIUM CHANNEL PROTEIN SUP-9"/>
    <property type="match status" value="1"/>
</dbReference>
<evidence type="ECO:0000256" key="1">
    <source>
        <dbReference type="ARBA" id="ARBA00004141"/>
    </source>
</evidence>
<feature type="domain" description="Potassium channel" evidence="11">
    <location>
        <begin position="174"/>
        <end position="241"/>
    </location>
</feature>
<evidence type="ECO:0000259" key="11">
    <source>
        <dbReference type="Pfam" id="PF07885"/>
    </source>
</evidence>
<dbReference type="InterPro" id="IPR003280">
    <property type="entry name" value="2pore_dom_K_chnl"/>
</dbReference>
<feature type="domain" description="Potassium channel" evidence="11">
    <location>
        <begin position="613"/>
        <end position="701"/>
    </location>
</feature>
<dbReference type="GO" id="GO:0022841">
    <property type="term" value="F:potassium ion leak channel activity"/>
    <property type="evidence" value="ECO:0007669"/>
    <property type="project" value="TreeGrafter"/>
</dbReference>
<evidence type="ECO:0000256" key="3">
    <source>
        <dbReference type="ARBA" id="ARBA00022692"/>
    </source>
</evidence>
<comment type="subcellular location">
    <subcellularLocation>
        <location evidence="1">Membrane</location>
        <topology evidence="1">Multi-pass membrane protein</topology>
    </subcellularLocation>
</comment>
<keyword evidence="2 8" id="KW-0813">Transport</keyword>
<dbReference type="GO" id="GO:0030322">
    <property type="term" value="P:stabilization of membrane potential"/>
    <property type="evidence" value="ECO:0007669"/>
    <property type="project" value="TreeGrafter"/>
</dbReference>
<evidence type="ECO:0000256" key="10">
    <source>
        <dbReference type="SAM" id="Phobius"/>
    </source>
</evidence>
<name>A0A8J4TQC4_9TREM</name>
<feature type="transmembrane region" description="Helical" evidence="10">
    <location>
        <begin position="602"/>
        <end position="624"/>
    </location>
</feature>
<feature type="transmembrane region" description="Helical" evidence="10">
    <location>
        <begin position="636"/>
        <end position="653"/>
    </location>
</feature>
<dbReference type="Proteomes" id="UP000748531">
    <property type="component" value="Unassembled WGS sequence"/>
</dbReference>
<evidence type="ECO:0000313" key="13">
    <source>
        <dbReference type="Proteomes" id="UP000748531"/>
    </source>
</evidence>
<dbReference type="OrthoDB" id="6277993at2759"/>
<evidence type="ECO:0000256" key="6">
    <source>
        <dbReference type="ARBA" id="ARBA00023136"/>
    </source>
</evidence>
<organism evidence="12 13">
    <name type="scientific">Paragonimus heterotremus</name>
    <dbReference type="NCBI Taxonomy" id="100268"/>
    <lineage>
        <taxon>Eukaryota</taxon>
        <taxon>Metazoa</taxon>
        <taxon>Spiralia</taxon>
        <taxon>Lophotrochozoa</taxon>
        <taxon>Platyhelminthes</taxon>
        <taxon>Trematoda</taxon>
        <taxon>Digenea</taxon>
        <taxon>Plagiorchiida</taxon>
        <taxon>Troglotremata</taxon>
        <taxon>Troglotrematidae</taxon>
        <taxon>Paragonimus</taxon>
    </lineage>
</organism>
<evidence type="ECO:0000256" key="7">
    <source>
        <dbReference type="ARBA" id="ARBA00023303"/>
    </source>
</evidence>
<evidence type="ECO:0000256" key="9">
    <source>
        <dbReference type="SAM" id="MobiDB-lite"/>
    </source>
</evidence>
<comment type="similarity">
    <text evidence="8">Belongs to the two pore domain potassium channel (TC 1.A.1.8) family.</text>
</comment>
<evidence type="ECO:0000256" key="4">
    <source>
        <dbReference type="ARBA" id="ARBA00022989"/>
    </source>
</evidence>
<keyword evidence="6 10" id="KW-0472">Membrane</keyword>
<feature type="region of interest" description="Disordered" evidence="9">
    <location>
        <begin position="1"/>
        <end position="26"/>
    </location>
</feature>
<keyword evidence="13" id="KW-1185">Reference proteome</keyword>
<gene>
    <name evidence="12" type="ORF">PHET_00166</name>
</gene>
<feature type="transmembrane region" description="Helical" evidence="10">
    <location>
        <begin position="221"/>
        <end position="243"/>
    </location>
</feature>
<evidence type="ECO:0000256" key="5">
    <source>
        <dbReference type="ARBA" id="ARBA00023065"/>
    </source>
</evidence>